<dbReference type="SUPFAM" id="SSF51445">
    <property type="entry name" value="(Trans)glycosidases"/>
    <property type="match status" value="1"/>
</dbReference>
<evidence type="ECO:0000259" key="5">
    <source>
        <dbReference type="Pfam" id="PF16657"/>
    </source>
</evidence>
<dbReference type="AlphaFoldDB" id="A0A7W3SY64"/>
<dbReference type="Pfam" id="PF00128">
    <property type="entry name" value="Alpha-amylase"/>
    <property type="match status" value="1"/>
</dbReference>
<evidence type="ECO:0000256" key="2">
    <source>
        <dbReference type="ARBA" id="ARBA00022801"/>
    </source>
</evidence>
<comment type="similarity">
    <text evidence="1">Belongs to the glycosyl hydrolase 13 family.</text>
</comment>
<dbReference type="FunFam" id="2.60.40.1180:FF:000007">
    <property type="entry name" value="Sucrose isomerase"/>
    <property type="match status" value="1"/>
</dbReference>
<dbReference type="Gene3D" id="2.60.40.1180">
    <property type="entry name" value="Golgi alpha-mannosidase II"/>
    <property type="match status" value="1"/>
</dbReference>
<evidence type="ECO:0000256" key="3">
    <source>
        <dbReference type="ARBA" id="ARBA00023295"/>
    </source>
</evidence>
<dbReference type="PANTHER" id="PTHR10357:SF178">
    <property type="entry name" value="OLIGO-1,6-GLUCOSIDASE 3-RELATED"/>
    <property type="match status" value="1"/>
</dbReference>
<sequence length="283" mass="33268">MIFQFEHVNLDFGPDGRWDFGPWNLAKLKQIMKKWQTGLEGIGWNALYLENHDQPRSVSRFGDPKNYPKASAKMLATFFMLMQGTPFIYQGQEIGMTNVVFNKLSEYRDVEIYNYYRERLMDGKDVEDTMRRISYRARDNARTPMQWNDSVSGGFTEGIPWIGVNPNYHNINVEQQAADPDSILNYYKELIKLRKANEALIYGKYDGWLEEHPEIFAYTRTFEGRMFLIVLNFYPNHPELEIPLELRGCGCRVSISNYSRPEQLNDKFKMEPYEAIVYELNPS</sequence>
<dbReference type="Gene3D" id="3.20.20.80">
    <property type="entry name" value="Glycosidases"/>
    <property type="match status" value="1"/>
</dbReference>
<reference evidence="6 7" key="1">
    <citation type="submission" date="2020-08" db="EMBL/GenBank/DDBJ databases">
        <title>Genomic Encyclopedia of Type Strains, Phase III (KMG-III): the genomes of soil and plant-associated and newly described type strains.</title>
        <authorList>
            <person name="Whitman W."/>
        </authorList>
    </citation>
    <scope>NUCLEOTIDE SEQUENCE [LARGE SCALE GENOMIC DNA]</scope>
    <source>
        <strain evidence="6 7">CECT 8693</strain>
    </source>
</reference>
<dbReference type="PANTHER" id="PTHR10357">
    <property type="entry name" value="ALPHA-AMYLASE FAMILY MEMBER"/>
    <property type="match status" value="1"/>
</dbReference>
<accession>A0A7W3SY64</accession>
<feature type="domain" description="Maltogenic amylase-like C-terminal" evidence="5">
    <location>
        <begin position="210"/>
        <end position="275"/>
    </location>
</feature>
<dbReference type="Pfam" id="PF16657">
    <property type="entry name" value="Malt_amylase_C"/>
    <property type="match status" value="1"/>
</dbReference>
<organism evidence="6 7">
    <name type="scientific">Fontibacillus solani</name>
    <dbReference type="NCBI Taxonomy" id="1572857"/>
    <lineage>
        <taxon>Bacteria</taxon>
        <taxon>Bacillati</taxon>
        <taxon>Bacillota</taxon>
        <taxon>Bacilli</taxon>
        <taxon>Bacillales</taxon>
        <taxon>Paenibacillaceae</taxon>
        <taxon>Fontibacillus</taxon>
    </lineage>
</organism>
<gene>
    <name evidence="6" type="ORF">FHR92_004614</name>
</gene>
<dbReference type="GO" id="GO:0009313">
    <property type="term" value="P:oligosaccharide catabolic process"/>
    <property type="evidence" value="ECO:0007669"/>
    <property type="project" value="TreeGrafter"/>
</dbReference>
<protein>
    <submittedName>
        <fullName evidence="6">Glycosidase</fullName>
    </submittedName>
</protein>
<evidence type="ECO:0000313" key="6">
    <source>
        <dbReference type="EMBL" id="MBA9088118.1"/>
    </source>
</evidence>
<evidence type="ECO:0000313" key="7">
    <source>
        <dbReference type="Proteomes" id="UP000567067"/>
    </source>
</evidence>
<dbReference type="InterPro" id="IPR017853">
    <property type="entry name" value="GH"/>
</dbReference>
<dbReference type="SUPFAM" id="SSF51011">
    <property type="entry name" value="Glycosyl hydrolase domain"/>
    <property type="match status" value="1"/>
</dbReference>
<evidence type="ECO:0000259" key="4">
    <source>
        <dbReference type="Pfam" id="PF00128"/>
    </source>
</evidence>
<dbReference type="InterPro" id="IPR032091">
    <property type="entry name" value="Malt_amylase-like_C"/>
</dbReference>
<dbReference type="EMBL" id="JACJIP010000042">
    <property type="protein sequence ID" value="MBA9088118.1"/>
    <property type="molecule type" value="Genomic_DNA"/>
</dbReference>
<keyword evidence="3 6" id="KW-0326">Glycosidase</keyword>
<keyword evidence="7" id="KW-1185">Reference proteome</keyword>
<dbReference type="Proteomes" id="UP000567067">
    <property type="component" value="Unassembled WGS sequence"/>
</dbReference>
<comment type="caution">
    <text evidence="6">The sequence shown here is derived from an EMBL/GenBank/DDBJ whole genome shotgun (WGS) entry which is preliminary data.</text>
</comment>
<evidence type="ECO:0000256" key="1">
    <source>
        <dbReference type="ARBA" id="ARBA00008061"/>
    </source>
</evidence>
<proteinExistence type="inferred from homology"/>
<dbReference type="FunFam" id="3.20.20.80:FF:000064">
    <property type="entry name" value="Oligo-1,6-glucosidase"/>
    <property type="match status" value="1"/>
</dbReference>
<dbReference type="GO" id="GO:0004556">
    <property type="term" value="F:alpha-amylase activity"/>
    <property type="evidence" value="ECO:0007669"/>
    <property type="project" value="TreeGrafter"/>
</dbReference>
<feature type="domain" description="Glycosyl hydrolase family 13 catalytic" evidence="4">
    <location>
        <begin position="1"/>
        <end position="203"/>
    </location>
</feature>
<name>A0A7W3SY64_9BACL</name>
<keyword evidence="2" id="KW-0378">Hydrolase</keyword>
<dbReference type="InterPro" id="IPR006047">
    <property type="entry name" value="GH13_cat_dom"/>
</dbReference>
<dbReference type="InterPro" id="IPR013780">
    <property type="entry name" value="Glyco_hydro_b"/>
</dbReference>